<evidence type="ECO:0000313" key="1">
    <source>
        <dbReference type="EMBL" id="CCO66399.1"/>
    </source>
</evidence>
<gene>
    <name evidence="1" type="ORF">Bathy07g00820</name>
</gene>
<dbReference type="Proteomes" id="UP000198341">
    <property type="component" value="Chromosome 7"/>
</dbReference>
<keyword evidence="2" id="KW-1185">Reference proteome</keyword>
<dbReference type="PANTHER" id="PTHR13192:SF3">
    <property type="entry name" value="COBALAMIN TRAFFICKING PROTEIN CBLD"/>
    <property type="match status" value="1"/>
</dbReference>
<dbReference type="GO" id="GO:0009235">
    <property type="term" value="P:cobalamin metabolic process"/>
    <property type="evidence" value="ECO:0007669"/>
    <property type="project" value="InterPro"/>
</dbReference>
<dbReference type="InterPro" id="IPR019362">
    <property type="entry name" value="MMADHC"/>
</dbReference>
<dbReference type="STRING" id="41875.K8FI31"/>
<dbReference type="EMBL" id="FO082272">
    <property type="protein sequence ID" value="CCO66399.1"/>
    <property type="molecule type" value="Genomic_DNA"/>
</dbReference>
<organism evidence="1 2">
    <name type="scientific">Bathycoccus prasinos</name>
    <dbReference type="NCBI Taxonomy" id="41875"/>
    <lineage>
        <taxon>Eukaryota</taxon>
        <taxon>Viridiplantae</taxon>
        <taxon>Chlorophyta</taxon>
        <taxon>Mamiellophyceae</taxon>
        <taxon>Mamiellales</taxon>
        <taxon>Bathycoccaceae</taxon>
        <taxon>Bathycoccus</taxon>
    </lineage>
</organism>
<evidence type="ECO:0000313" key="2">
    <source>
        <dbReference type="Proteomes" id="UP000198341"/>
    </source>
</evidence>
<dbReference type="KEGG" id="bpg:Bathy07g00820"/>
<accession>K8FI31</accession>
<dbReference type="Pfam" id="PF10229">
    <property type="entry name" value="MMADHC"/>
    <property type="match status" value="1"/>
</dbReference>
<evidence type="ECO:0008006" key="3">
    <source>
        <dbReference type="Google" id="ProtNLM"/>
    </source>
</evidence>
<dbReference type="OrthoDB" id="10263782at2759"/>
<name>K8FI31_9CHLO</name>
<dbReference type="RefSeq" id="XP_007512311.1">
    <property type="nucleotide sequence ID" value="XM_007512249.1"/>
</dbReference>
<proteinExistence type="predicted"/>
<dbReference type="GeneID" id="19014572"/>
<dbReference type="AlphaFoldDB" id="K8FI31"/>
<sequence>MITTVVVGLREEQDEEETNATHSYAELEYSLHLCPKKHKSEAQAMFNFTEDDDEKVAKLIVVPTCQKTAVDIIKTGERVDEEKDLCLERFLKFAEIATNVLREKNFWCDYIDPCSGLSMIHRDSQRVYGEVDALVTLLNYECTNVGCCKIVMHPKWGSSVYPASLFAIAPEDEVRDALRIAAEKMGKKRS</sequence>
<reference evidence="1 2" key="1">
    <citation type="submission" date="2011-10" db="EMBL/GenBank/DDBJ databases">
        <authorList>
            <person name="Genoscope - CEA"/>
        </authorList>
    </citation>
    <scope>NUCLEOTIDE SEQUENCE [LARGE SCALE GENOMIC DNA]</scope>
    <source>
        <strain evidence="1 2">RCC 1105</strain>
    </source>
</reference>
<dbReference type="eggNOG" id="KOG3994">
    <property type="taxonomic scope" value="Eukaryota"/>
</dbReference>
<dbReference type="PANTHER" id="PTHR13192">
    <property type="entry name" value="MY011 PROTEIN"/>
    <property type="match status" value="1"/>
</dbReference>
<protein>
    <recommendedName>
        <fullName evidence="3">Methylmalonic aciduria and homocystinuria type D protein, mitochondrial</fullName>
    </recommendedName>
</protein>